<gene>
    <name evidence="2" type="ORF">LT679_10510</name>
</gene>
<proteinExistence type="predicted"/>
<name>A0ABS8U1Q3_9SPHI</name>
<dbReference type="Pfam" id="PF14200">
    <property type="entry name" value="RicinB_lectin_2"/>
    <property type="match status" value="2"/>
</dbReference>
<evidence type="ECO:0000313" key="2">
    <source>
        <dbReference type="EMBL" id="MCD8741034.1"/>
    </source>
</evidence>
<dbReference type="InterPro" id="IPR000772">
    <property type="entry name" value="Ricin_B_lectin"/>
</dbReference>
<evidence type="ECO:0000313" key="3">
    <source>
        <dbReference type="Proteomes" id="UP001199919"/>
    </source>
</evidence>
<comment type="caution">
    <text evidence="2">The sequence shown here is derived from an EMBL/GenBank/DDBJ whole genome shotgun (WGS) entry which is preliminary data.</text>
</comment>
<dbReference type="SMART" id="SM00458">
    <property type="entry name" value="RICIN"/>
    <property type="match status" value="1"/>
</dbReference>
<protein>
    <submittedName>
        <fullName evidence="2">RICIN domain-containing protein</fullName>
    </submittedName>
</protein>
<dbReference type="EMBL" id="JAJPWV010000003">
    <property type="protein sequence ID" value="MCD8741034.1"/>
    <property type="molecule type" value="Genomic_DNA"/>
</dbReference>
<feature type="domain" description="Ricin B lectin" evidence="1">
    <location>
        <begin position="62"/>
        <end position="199"/>
    </location>
</feature>
<dbReference type="RefSeq" id="WP_232177512.1">
    <property type="nucleotide sequence ID" value="NZ_JAJPWV010000003.1"/>
</dbReference>
<accession>A0ABS8U1Q3</accession>
<keyword evidence="3" id="KW-1185">Reference proteome</keyword>
<dbReference type="Proteomes" id="UP001199919">
    <property type="component" value="Unassembled WGS sequence"/>
</dbReference>
<reference evidence="2 3" key="1">
    <citation type="submission" date="2021-12" db="EMBL/GenBank/DDBJ databases">
        <title>Mucilaginibacter roseus genome.</title>
        <authorList>
            <person name="Ferreira J.R."/>
            <person name="Newman J.D."/>
        </authorList>
    </citation>
    <scope>NUCLEOTIDE SEQUENCE [LARGE SCALE GENOMIC DNA]</scope>
    <source>
        <strain evidence="2 3">LMG 28454</strain>
    </source>
</reference>
<dbReference type="PROSITE" id="PS51257">
    <property type="entry name" value="PROKAR_LIPOPROTEIN"/>
    <property type="match status" value="1"/>
</dbReference>
<dbReference type="SUPFAM" id="SSF50370">
    <property type="entry name" value="Ricin B-like lectins"/>
    <property type="match status" value="1"/>
</dbReference>
<organism evidence="2 3">
    <name type="scientific">Mucilaginibacter roseus</name>
    <dbReference type="NCBI Taxonomy" id="1528868"/>
    <lineage>
        <taxon>Bacteria</taxon>
        <taxon>Pseudomonadati</taxon>
        <taxon>Bacteroidota</taxon>
        <taxon>Sphingobacteriia</taxon>
        <taxon>Sphingobacteriales</taxon>
        <taxon>Sphingobacteriaceae</taxon>
        <taxon>Mucilaginibacter</taxon>
    </lineage>
</organism>
<sequence length="364" mass="38639">MKTQIFSRSFLAAVLGFAFLTTGCKKNAVSPGNTNTGTPKGIEVKSRLSAVPSTETLQTAGNGTFYIVNRKSGKALDVSGFATADGSNVIQYGGTGATNQRFTLTQLTGGYYSVIGVHSGKGLQIDQASTADGGDLSIGTYTGALHQQWQFISIGNGYYRIVNRNSGKDLDVYNQSIDDAAEIKQWGYWGGENQQWALLTTNAGGQLGWQFSSTANIPADALSRITAAMNDACSRYNAGAAWPARTVSVEYNTGVQTADANSSSNNIRFGPSESYQNTCTAMHELGHIWGIGQTGGFYSNIASSGQFTGANTVAVIKIFDGANGVINTGGGHIWPYGLNYDNEWSDANAFRHVKIVNAMRADGM</sequence>
<dbReference type="Gene3D" id="2.80.10.50">
    <property type="match status" value="3"/>
</dbReference>
<evidence type="ECO:0000259" key="1">
    <source>
        <dbReference type="SMART" id="SM00458"/>
    </source>
</evidence>
<dbReference type="InterPro" id="IPR035992">
    <property type="entry name" value="Ricin_B-like_lectins"/>
</dbReference>
<dbReference type="PROSITE" id="PS50231">
    <property type="entry name" value="RICIN_B_LECTIN"/>
    <property type="match status" value="1"/>
</dbReference>